<evidence type="ECO:0000256" key="5">
    <source>
        <dbReference type="ARBA" id="ARBA00052698"/>
    </source>
</evidence>
<dbReference type="GO" id="GO:0005737">
    <property type="term" value="C:cytoplasm"/>
    <property type="evidence" value="ECO:0007669"/>
    <property type="project" value="TreeGrafter"/>
</dbReference>
<dbReference type="InterPro" id="IPR029510">
    <property type="entry name" value="Ald_DH_CS_GLU"/>
</dbReference>
<dbReference type="Pfam" id="PF00171">
    <property type="entry name" value="Aldedh"/>
    <property type="match status" value="1"/>
</dbReference>
<evidence type="ECO:0000313" key="10">
    <source>
        <dbReference type="EMBL" id="CAG8577012.1"/>
    </source>
</evidence>
<comment type="catalytic activity">
    <reaction evidence="4 8">
        <text>succinate semialdehyde + NADP(+) + H2O = succinate + NADPH + 2 H(+)</text>
        <dbReference type="Rhea" id="RHEA:13213"/>
        <dbReference type="ChEBI" id="CHEBI:15377"/>
        <dbReference type="ChEBI" id="CHEBI:15378"/>
        <dbReference type="ChEBI" id="CHEBI:30031"/>
        <dbReference type="ChEBI" id="CHEBI:57706"/>
        <dbReference type="ChEBI" id="CHEBI:57783"/>
        <dbReference type="ChEBI" id="CHEBI:58349"/>
        <dbReference type="EC" id="1.2.1.16"/>
    </reaction>
</comment>
<dbReference type="CDD" id="cd07103">
    <property type="entry name" value="ALDH_F5_SSADH_GabD"/>
    <property type="match status" value="1"/>
</dbReference>
<dbReference type="InterPro" id="IPR015590">
    <property type="entry name" value="Aldehyde_DH_dom"/>
</dbReference>
<dbReference type="Proteomes" id="UP000789570">
    <property type="component" value="Unassembled WGS sequence"/>
</dbReference>
<dbReference type="PROSITE" id="PS00687">
    <property type="entry name" value="ALDEHYDE_DEHYDR_GLU"/>
    <property type="match status" value="1"/>
</dbReference>
<evidence type="ECO:0000259" key="9">
    <source>
        <dbReference type="Pfam" id="PF00171"/>
    </source>
</evidence>
<dbReference type="InterPro" id="IPR016163">
    <property type="entry name" value="Ald_DH_C"/>
</dbReference>
<dbReference type="Gene3D" id="3.40.309.10">
    <property type="entry name" value="Aldehyde Dehydrogenase, Chain A, domain 2"/>
    <property type="match status" value="1"/>
</dbReference>
<reference evidence="10" key="1">
    <citation type="submission" date="2021-06" db="EMBL/GenBank/DDBJ databases">
        <authorList>
            <person name="Kallberg Y."/>
            <person name="Tangrot J."/>
            <person name="Rosling A."/>
        </authorList>
    </citation>
    <scope>NUCLEOTIDE SEQUENCE</scope>
    <source>
        <strain evidence="10">UK204</strain>
    </source>
</reference>
<dbReference type="InterPro" id="IPR016161">
    <property type="entry name" value="Ald_DH/histidinol_DH"/>
</dbReference>
<dbReference type="InterPro" id="IPR016162">
    <property type="entry name" value="Ald_DH_N"/>
</dbReference>
<name>A0A9N9BUK2_9GLOM</name>
<evidence type="ECO:0000313" key="11">
    <source>
        <dbReference type="Proteomes" id="UP000789570"/>
    </source>
</evidence>
<dbReference type="NCBIfam" id="TIGR01780">
    <property type="entry name" value="SSADH"/>
    <property type="match status" value="1"/>
</dbReference>
<dbReference type="InterPro" id="IPR050740">
    <property type="entry name" value="Aldehyde_DH_Superfamily"/>
</dbReference>
<evidence type="ECO:0000256" key="6">
    <source>
        <dbReference type="PROSITE-ProRule" id="PRU10007"/>
    </source>
</evidence>
<dbReference type="FunFam" id="3.40.605.10:FF:000005">
    <property type="entry name" value="Succinate-semialdehyde dehydrogenase I"/>
    <property type="match status" value="1"/>
</dbReference>
<dbReference type="Gene3D" id="3.40.605.10">
    <property type="entry name" value="Aldehyde Dehydrogenase, Chain A, domain 1"/>
    <property type="match status" value="1"/>
</dbReference>
<dbReference type="PANTHER" id="PTHR43353">
    <property type="entry name" value="SUCCINATE-SEMIALDEHYDE DEHYDROGENASE, MITOCHONDRIAL"/>
    <property type="match status" value="1"/>
</dbReference>
<gene>
    <name evidence="10" type="ORF">FCALED_LOCUS7394</name>
</gene>
<dbReference type="InterPro" id="IPR010102">
    <property type="entry name" value="Succ_semiAld_DH"/>
</dbReference>
<comment type="similarity">
    <text evidence="2 7">Belongs to the aldehyde dehydrogenase family.</text>
</comment>
<comment type="catalytic activity">
    <reaction evidence="5 8">
        <text>succinate semialdehyde + NAD(+) + H2O = succinate + NADH + 2 H(+)</text>
        <dbReference type="Rhea" id="RHEA:13217"/>
        <dbReference type="ChEBI" id="CHEBI:15377"/>
        <dbReference type="ChEBI" id="CHEBI:15378"/>
        <dbReference type="ChEBI" id="CHEBI:30031"/>
        <dbReference type="ChEBI" id="CHEBI:57540"/>
        <dbReference type="ChEBI" id="CHEBI:57706"/>
        <dbReference type="ChEBI" id="CHEBI:57945"/>
        <dbReference type="EC" id="1.2.1.16"/>
    </reaction>
</comment>
<dbReference type="AlphaFoldDB" id="A0A9N9BUK2"/>
<comment type="caution">
    <text evidence="10">The sequence shown here is derived from an EMBL/GenBank/DDBJ whole genome shotgun (WGS) entry which is preliminary data.</text>
</comment>
<dbReference type="FunFam" id="3.40.309.10:FF:000004">
    <property type="entry name" value="Succinate-semialdehyde dehydrogenase I"/>
    <property type="match status" value="1"/>
</dbReference>
<evidence type="ECO:0000256" key="3">
    <source>
        <dbReference type="ARBA" id="ARBA00023002"/>
    </source>
</evidence>
<accession>A0A9N9BUK2</accession>
<keyword evidence="11" id="KW-1185">Reference proteome</keyword>
<feature type="domain" description="Aldehyde dehydrogenase" evidence="9">
    <location>
        <begin position="30"/>
        <end position="489"/>
    </location>
</feature>
<dbReference type="EC" id="1.2.1.16" evidence="8"/>
<comment type="pathway">
    <text evidence="1 8">Amino-acid degradation; 4-aminobutanoate degradation.</text>
</comment>
<evidence type="ECO:0000256" key="8">
    <source>
        <dbReference type="RuleBase" id="RU365091"/>
    </source>
</evidence>
<evidence type="ECO:0000256" key="7">
    <source>
        <dbReference type="RuleBase" id="RU003345"/>
    </source>
</evidence>
<evidence type="ECO:0000256" key="2">
    <source>
        <dbReference type="ARBA" id="ARBA00009986"/>
    </source>
</evidence>
<evidence type="ECO:0000256" key="1">
    <source>
        <dbReference type="ARBA" id="ARBA00005176"/>
    </source>
</evidence>
<organism evidence="10 11">
    <name type="scientific">Funneliformis caledonium</name>
    <dbReference type="NCBI Taxonomy" id="1117310"/>
    <lineage>
        <taxon>Eukaryota</taxon>
        <taxon>Fungi</taxon>
        <taxon>Fungi incertae sedis</taxon>
        <taxon>Mucoromycota</taxon>
        <taxon>Glomeromycotina</taxon>
        <taxon>Glomeromycetes</taxon>
        <taxon>Glomerales</taxon>
        <taxon>Glomeraceae</taxon>
        <taxon>Funneliformis</taxon>
    </lineage>
</organism>
<feature type="active site" evidence="6">
    <location>
        <position position="268"/>
    </location>
</feature>
<protein>
    <recommendedName>
        <fullName evidence="8">Succinate-semialdehyde dehydrogenase</fullName>
        <ecNumber evidence="8">1.2.1.16</ecNumber>
    </recommendedName>
</protein>
<sequence length="504" mass="54982">MSRNFTTQIQSPKLKDSSLLRQSAFINNEWVKAKSGQTFSVIDPATENEIGKVPEMNVEDTKEAIMIASKAFNEWANLTPKNRHDYLLKLHSQILENQNDLASILTLENGKIYAEALNEIRYGASFVEWFAQESRRVYGDIIPSSLKNHKFVVEKQPIGVVGIITPWNFPNAMITRKVSAALAAGCTVVIKPGAETPYSALAFAELAIRAGFPKGVINVVTTDKYVKEIGLEICTNPVVKKISFTGSTAVGKLLMEQCSSTLKKVSLELGGNAPFIVFDDADIDSAVEGAINCKFRSSGQTCISPNRIYVQSSIYAEFASRLADKVSGFKLGNGFDTNTTHGPLINQNAIKKVTRHVEDAVAKGAEILVGGTKHTGNFFYPTVLTGMNKEMVITSEETFGPVAALYKFETESEVINLANDSNSGLAGYFYSKDIGRCWRVADALEVGMVAVNTAIIGTCEAPFGGIKESGIGREGSKYGIEEFINIKYINFGGLQKNSTNHFKL</sequence>
<keyword evidence="3 7" id="KW-0560">Oxidoreductase</keyword>
<dbReference type="EMBL" id="CAJVPQ010001949">
    <property type="protein sequence ID" value="CAG8577012.1"/>
    <property type="molecule type" value="Genomic_DNA"/>
</dbReference>
<dbReference type="SUPFAM" id="SSF53720">
    <property type="entry name" value="ALDH-like"/>
    <property type="match status" value="1"/>
</dbReference>
<proteinExistence type="inferred from homology"/>
<dbReference type="PANTHER" id="PTHR43353:SF5">
    <property type="entry name" value="SUCCINATE-SEMIALDEHYDE DEHYDROGENASE, MITOCHONDRIAL"/>
    <property type="match status" value="1"/>
</dbReference>
<dbReference type="OrthoDB" id="310895at2759"/>
<dbReference type="GO" id="GO:0004777">
    <property type="term" value="F:succinate-semialdehyde dehydrogenase (NAD+) activity"/>
    <property type="evidence" value="ECO:0007669"/>
    <property type="project" value="UniProtKB-UniRule"/>
</dbReference>
<dbReference type="GO" id="GO:0009450">
    <property type="term" value="P:gamma-aminobutyric acid catabolic process"/>
    <property type="evidence" value="ECO:0007669"/>
    <property type="project" value="InterPro"/>
</dbReference>
<evidence type="ECO:0000256" key="4">
    <source>
        <dbReference type="ARBA" id="ARBA00050387"/>
    </source>
</evidence>